<keyword evidence="1" id="KW-0812">Transmembrane</keyword>
<organism evidence="2">
    <name type="scientific">Wuchereria bancrofti</name>
    <dbReference type="NCBI Taxonomy" id="6293"/>
    <lineage>
        <taxon>Eukaryota</taxon>
        <taxon>Metazoa</taxon>
        <taxon>Ecdysozoa</taxon>
        <taxon>Nematoda</taxon>
        <taxon>Chromadorea</taxon>
        <taxon>Rhabditida</taxon>
        <taxon>Spirurina</taxon>
        <taxon>Spiruromorpha</taxon>
        <taxon>Filarioidea</taxon>
        <taxon>Onchocercidae</taxon>
        <taxon>Wuchereria</taxon>
    </lineage>
</organism>
<sequence>MEWGYSLLQFLSFPTSVLPRLSFSAGVTFAVTVSLGTGSFVDVDTSSSPHCSLKDASFIFFHFFFFIMFISLGRVKISEFTEICCGRMLSRYCNNFAWGRICRLI</sequence>
<keyword evidence="1" id="KW-1133">Transmembrane helix</keyword>
<protein>
    <submittedName>
        <fullName evidence="2">Uncharacterized protein</fullName>
    </submittedName>
</protein>
<feature type="transmembrane region" description="Helical" evidence="1">
    <location>
        <begin position="56"/>
        <end position="73"/>
    </location>
</feature>
<accession>A0A1I8EV94</accession>
<evidence type="ECO:0000256" key="1">
    <source>
        <dbReference type="SAM" id="Phobius"/>
    </source>
</evidence>
<keyword evidence="1" id="KW-0472">Membrane</keyword>
<evidence type="ECO:0000313" key="2">
    <source>
        <dbReference type="WBParaSite" id="maker-PairedContig_5124-snap-gene-0.10-mRNA-1"/>
    </source>
</evidence>
<name>A0A1I8EV94_WUCBA</name>
<dbReference type="WBParaSite" id="maker-PairedContig_5124-snap-gene-0.10-mRNA-1">
    <property type="protein sequence ID" value="maker-PairedContig_5124-snap-gene-0.10-mRNA-1"/>
    <property type="gene ID" value="maker-PairedContig_5124-snap-gene-0.10"/>
</dbReference>
<dbReference type="AlphaFoldDB" id="A0A1I8EV94"/>
<proteinExistence type="predicted"/>
<dbReference type="STRING" id="6293.A0A1I8EV94"/>
<reference evidence="2" key="1">
    <citation type="submission" date="2016-11" db="UniProtKB">
        <authorList>
            <consortium name="WormBaseParasite"/>
        </authorList>
    </citation>
    <scope>IDENTIFICATION</scope>
    <source>
        <strain evidence="2">pt0022</strain>
    </source>
</reference>